<evidence type="ECO:0000313" key="2">
    <source>
        <dbReference type="EMBL" id="KAK1757316.1"/>
    </source>
</evidence>
<feature type="region of interest" description="Disordered" evidence="1">
    <location>
        <begin position="192"/>
        <end position="222"/>
    </location>
</feature>
<dbReference type="AlphaFoldDB" id="A0AAJ0F6W1"/>
<feature type="region of interest" description="Disordered" evidence="1">
    <location>
        <begin position="1"/>
        <end position="58"/>
    </location>
</feature>
<evidence type="ECO:0000313" key="3">
    <source>
        <dbReference type="Proteomes" id="UP001239445"/>
    </source>
</evidence>
<dbReference type="EMBL" id="MU839830">
    <property type="protein sequence ID" value="KAK1757316.1"/>
    <property type="molecule type" value="Genomic_DNA"/>
</dbReference>
<gene>
    <name evidence="2" type="ORF">QBC47DRAFT_442140</name>
</gene>
<feature type="compositionally biased region" description="Basic and acidic residues" evidence="1">
    <location>
        <begin position="212"/>
        <end position="222"/>
    </location>
</feature>
<protein>
    <submittedName>
        <fullName evidence="2">Uncharacterized protein</fullName>
    </submittedName>
</protein>
<sequence>MSSSEQSEAKRRRPDDEDQILPDQGDQSPAFASTTMEIDSDSNHQVAPPATAVPGDASSAVVPAITDFVTNYFGRDRKTDDAAEDDENEGSNPSDYVVYPGSQYSEAVALEALDRVVANPSKETIKALLESFTGLDEILILVLSGRVTGYPACWRLPACLSISRSTTASPLRFETHARQINALLGRMAAQEQATRASANPGEGVSAGVQGPEKSDKGLKKRLQRVEQEMVAEKAKSKALEDKIKAQDLKLKALSGLPQLFARLFNGEIETSQMASEMSRLSLL</sequence>
<proteinExistence type="predicted"/>
<reference evidence="2" key="1">
    <citation type="submission" date="2023-06" db="EMBL/GenBank/DDBJ databases">
        <title>Genome-scale phylogeny and comparative genomics of the fungal order Sordariales.</title>
        <authorList>
            <consortium name="Lawrence Berkeley National Laboratory"/>
            <person name="Hensen N."/>
            <person name="Bonometti L."/>
            <person name="Westerberg I."/>
            <person name="Brannstrom I.O."/>
            <person name="Guillou S."/>
            <person name="Cros-Aarteil S."/>
            <person name="Calhoun S."/>
            <person name="Haridas S."/>
            <person name="Kuo A."/>
            <person name="Mondo S."/>
            <person name="Pangilinan J."/>
            <person name="Riley R."/>
            <person name="Labutti K."/>
            <person name="Andreopoulos B."/>
            <person name="Lipzen A."/>
            <person name="Chen C."/>
            <person name="Yanf M."/>
            <person name="Daum C."/>
            <person name="Ng V."/>
            <person name="Clum A."/>
            <person name="Steindorff A."/>
            <person name="Ohm R."/>
            <person name="Martin F."/>
            <person name="Silar P."/>
            <person name="Natvig D."/>
            <person name="Lalanne C."/>
            <person name="Gautier V."/>
            <person name="Ament-Velasquez S.L."/>
            <person name="Kruys A."/>
            <person name="Hutchinson M.I."/>
            <person name="Powell A.J."/>
            <person name="Barry K."/>
            <person name="Miller A.N."/>
            <person name="Grigoriev I.V."/>
            <person name="Debuchy R."/>
            <person name="Gladieux P."/>
            <person name="Thoren M.H."/>
            <person name="Johannesson H."/>
        </authorList>
    </citation>
    <scope>NUCLEOTIDE SEQUENCE</scope>
    <source>
        <strain evidence="2">PSN4</strain>
    </source>
</reference>
<accession>A0AAJ0F6W1</accession>
<organism evidence="2 3">
    <name type="scientific">Echria macrotheca</name>
    <dbReference type="NCBI Taxonomy" id="438768"/>
    <lineage>
        <taxon>Eukaryota</taxon>
        <taxon>Fungi</taxon>
        <taxon>Dikarya</taxon>
        <taxon>Ascomycota</taxon>
        <taxon>Pezizomycotina</taxon>
        <taxon>Sordariomycetes</taxon>
        <taxon>Sordariomycetidae</taxon>
        <taxon>Sordariales</taxon>
        <taxon>Schizotheciaceae</taxon>
        <taxon>Echria</taxon>
    </lineage>
</organism>
<name>A0AAJ0F6W1_9PEZI</name>
<keyword evidence="3" id="KW-1185">Reference proteome</keyword>
<evidence type="ECO:0000256" key="1">
    <source>
        <dbReference type="SAM" id="MobiDB-lite"/>
    </source>
</evidence>
<feature type="compositionally biased region" description="Polar residues" evidence="1">
    <location>
        <begin position="25"/>
        <end position="37"/>
    </location>
</feature>
<dbReference type="Proteomes" id="UP001239445">
    <property type="component" value="Unassembled WGS sequence"/>
</dbReference>
<comment type="caution">
    <text evidence="2">The sequence shown here is derived from an EMBL/GenBank/DDBJ whole genome shotgun (WGS) entry which is preliminary data.</text>
</comment>